<sequence>MLSASALAAPAGTVVSSTSSKATIVPHTAFTTPPGSTTLINKPVYHDGSWEPINYSTHGAASSVRQQNTASHVPDRIVENTNTNLNDQNNIATQTDRKGGKWNDRFDALKGKYDQLVIKGQGLFQRVSERIKSKTDKSKNEKTDDLQKKGFISRHPALVGALGGGALVGGAVLVDKSIPDDHKPVELSDSEDKLKKYAPEWEKPEESNSIPSGSNTGKPTIPEGITTESDSFEYF</sequence>
<evidence type="ECO:0000313" key="2">
    <source>
        <dbReference type="EMBL" id="EPZ34823.1"/>
    </source>
</evidence>
<name>A0A075B1Z1_ROZAC</name>
<dbReference type="AlphaFoldDB" id="A0A075B1Z1"/>
<feature type="compositionally biased region" description="Basic and acidic residues" evidence="1">
    <location>
        <begin position="179"/>
        <end position="206"/>
    </location>
</feature>
<gene>
    <name evidence="2" type="ORF">O9G_002421</name>
</gene>
<evidence type="ECO:0000313" key="3">
    <source>
        <dbReference type="Proteomes" id="UP000030755"/>
    </source>
</evidence>
<feature type="region of interest" description="Disordered" evidence="1">
    <location>
        <begin position="179"/>
        <end position="235"/>
    </location>
</feature>
<accession>A0A075B1Z1</accession>
<evidence type="ECO:0000256" key="1">
    <source>
        <dbReference type="SAM" id="MobiDB-lite"/>
    </source>
</evidence>
<dbReference type="EMBL" id="KE560907">
    <property type="protein sequence ID" value="EPZ34823.1"/>
    <property type="molecule type" value="Genomic_DNA"/>
</dbReference>
<feature type="region of interest" description="Disordered" evidence="1">
    <location>
        <begin position="129"/>
        <end position="148"/>
    </location>
</feature>
<feature type="region of interest" description="Disordered" evidence="1">
    <location>
        <begin position="1"/>
        <end position="20"/>
    </location>
</feature>
<keyword evidence="3" id="KW-1185">Reference proteome</keyword>
<organism evidence="2 3">
    <name type="scientific">Rozella allomycis (strain CSF55)</name>
    <dbReference type="NCBI Taxonomy" id="988480"/>
    <lineage>
        <taxon>Eukaryota</taxon>
        <taxon>Fungi</taxon>
        <taxon>Fungi incertae sedis</taxon>
        <taxon>Cryptomycota</taxon>
        <taxon>Cryptomycota incertae sedis</taxon>
        <taxon>Rozella</taxon>
    </lineage>
</organism>
<proteinExistence type="predicted"/>
<dbReference type="Proteomes" id="UP000030755">
    <property type="component" value="Unassembled WGS sequence"/>
</dbReference>
<feature type="compositionally biased region" description="Polar residues" evidence="1">
    <location>
        <begin position="207"/>
        <end position="218"/>
    </location>
</feature>
<dbReference type="HOGENOM" id="CLU_1180780_0_0_1"/>
<protein>
    <submittedName>
        <fullName evidence="2">Uncharacterized protein</fullName>
    </submittedName>
</protein>
<reference evidence="2 3" key="1">
    <citation type="journal article" date="2013" name="Curr. Biol.">
        <title>Shared signatures of parasitism and phylogenomics unite Cryptomycota and microsporidia.</title>
        <authorList>
            <person name="James T.Y."/>
            <person name="Pelin A."/>
            <person name="Bonen L."/>
            <person name="Ahrendt S."/>
            <person name="Sain D."/>
            <person name="Corradi N."/>
            <person name="Stajich J.E."/>
        </authorList>
    </citation>
    <scope>NUCLEOTIDE SEQUENCE [LARGE SCALE GENOMIC DNA]</scope>
    <source>
        <strain evidence="2 3">CSF55</strain>
    </source>
</reference>